<organism evidence="1 2">
    <name type="scientific">Vicia faba</name>
    <name type="common">Broad bean</name>
    <name type="synonym">Faba vulgaris</name>
    <dbReference type="NCBI Taxonomy" id="3906"/>
    <lineage>
        <taxon>Eukaryota</taxon>
        <taxon>Viridiplantae</taxon>
        <taxon>Streptophyta</taxon>
        <taxon>Embryophyta</taxon>
        <taxon>Tracheophyta</taxon>
        <taxon>Spermatophyta</taxon>
        <taxon>Magnoliopsida</taxon>
        <taxon>eudicotyledons</taxon>
        <taxon>Gunneridae</taxon>
        <taxon>Pentapetalae</taxon>
        <taxon>rosids</taxon>
        <taxon>fabids</taxon>
        <taxon>Fabales</taxon>
        <taxon>Fabaceae</taxon>
        <taxon>Papilionoideae</taxon>
        <taxon>50 kb inversion clade</taxon>
        <taxon>NPAAA clade</taxon>
        <taxon>Hologalegina</taxon>
        <taxon>IRL clade</taxon>
        <taxon>Fabeae</taxon>
        <taxon>Vicia</taxon>
    </lineage>
</organism>
<protein>
    <submittedName>
        <fullName evidence="1">Uncharacterized protein</fullName>
    </submittedName>
</protein>
<gene>
    <name evidence="1" type="ORF">VFH_IV082960</name>
</gene>
<dbReference type="Proteomes" id="UP001157006">
    <property type="component" value="Chromosome 4"/>
</dbReference>
<accession>A0AAV1AH51</accession>
<evidence type="ECO:0000313" key="1">
    <source>
        <dbReference type="EMBL" id="CAI8608415.1"/>
    </source>
</evidence>
<name>A0AAV1AH51_VICFA</name>
<dbReference type="AlphaFoldDB" id="A0AAV1AH51"/>
<sequence length="233" mass="26355">MDFPEESLARTGEGNSELNHQVDLPIVYACNKGRGELPTRHLPSRSTSVCSFIVKCRILVFLEHESVPWAHSELKKKCLVSLEKPTQILTFKSLFGGEQSTLTEVHMRREGALALYGNTTSSDLKFMLSKTEMSLDSLSSTSSTRSDAGSAPTDPVEILDRISTESSKWVDLNGRQLPPEWSMPDLVRAVIADDRIYNEGFLTFWYYDMMLQGQDAWLCEEILTFLDLINYVF</sequence>
<dbReference type="EMBL" id="OX451739">
    <property type="protein sequence ID" value="CAI8608415.1"/>
    <property type="molecule type" value="Genomic_DNA"/>
</dbReference>
<reference evidence="1 2" key="1">
    <citation type="submission" date="2023-01" db="EMBL/GenBank/DDBJ databases">
        <authorList>
            <person name="Kreplak J."/>
        </authorList>
    </citation>
    <scope>NUCLEOTIDE SEQUENCE [LARGE SCALE GENOMIC DNA]</scope>
</reference>
<proteinExistence type="predicted"/>
<evidence type="ECO:0000313" key="2">
    <source>
        <dbReference type="Proteomes" id="UP001157006"/>
    </source>
</evidence>
<keyword evidence="2" id="KW-1185">Reference proteome</keyword>